<dbReference type="AlphaFoldDB" id="A0AAX6GU22"/>
<sequence>MQYSVLLSFLVFSSFSICFCFVIQMYLVCC</sequence>
<dbReference type="EMBL" id="JANAVB010016400">
    <property type="protein sequence ID" value="KAJ6831825.1"/>
    <property type="molecule type" value="Genomic_DNA"/>
</dbReference>
<dbReference type="Proteomes" id="UP001140949">
    <property type="component" value="Unassembled WGS sequence"/>
</dbReference>
<accession>A0AAX6GU22</accession>
<organism evidence="2 3">
    <name type="scientific">Iris pallida</name>
    <name type="common">Sweet iris</name>
    <dbReference type="NCBI Taxonomy" id="29817"/>
    <lineage>
        <taxon>Eukaryota</taxon>
        <taxon>Viridiplantae</taxon>
        <taxon>Streptophyta</taxon>
        <taxon>Embryophyta</taxon>
        <taxon>Tracheophyta</taxon>
        <taxon>Spermatophyta</taxon>
        <taxon>Magnoliopsida</taxon>
        <taxon>Liliopsida</taxon>
        <taxon>Asparagales</taxon>
        <taxon>Iridaceae</taxon>
        <taxon>Iridoideae</taxon>
        <taxon>Irideae</taxon>
        <taxon>Iris</taxon>
    </lineage>
</organism>
<keyword evidence="3" id="KW-1185">Reference proteome</keyword>
<evidence type="ECO:0000313" key="3">
    <source>
        <dbReference type="Proteomes" id="UP001140949"/>
    </source>
</evidence>
<name>A0AAX6GU22_IRIPA</name>
<gene>
    <name evidence="2" type="ORF">M6B38_346795</name>
</gene>
<proteinExistence type="predicted"/>
<feature type="transmembrane region" description="Helical" evidence="1">
    <location>
        <begin position="6"/>
        <end position="29"/>
    </location>
</feature>
<keyword evidence="1" id="KW-0472">Membrane</keyword>
<comment type="caution">
    <text evidence="2">The sequence shown here is derived from an EMBL/GenBank/DDBJ whole genome shotgun (WGS) entry which is preliminary data.</text>
</comment>
<evidence type="ECO:0000313" key="2">
    <source>
        <dbReference type="EMBL" id="KAJ6831825.1"/>
    </source>
</evidence>
<reference evidence="2" key="2">
    <citation type="submission" date="2023-04" db="EMBL/GenBank/DDBJ databases">
        <authorList>
            <person name="Bruccoleri R.E."/>
            <person name="Oakeley E.J."/>
            <person name="Faust A.-M."/>
            <person name="Dessus-Babus S."/>
            <person name="Altorfer M."/>
            <person name="Burckhardt D."/>
            <person name="Oertli M."/>
            <person name="Naumann U."/>
            <person name="Petersen F."/>
            <person name="Wong J."/>
        </authorList>
    </citation>
    <scope>NUCLEOTIDE SEQUENCE</scope>
    <source>
        <strain evidence="2">GSM-AAB239-AS_SAM_17_03QT</strain>
        <tissue evidence="2">Leaf</tissue>
    </source>
</reference>
<reference evidence="2" key="1">
    <citation type="journal article" date="2023" name="GigaByte">
        <title>Genome assembly of the bearded iris, Iris pallida Lam.</title>
        <authorList>
            <person name="Bruccoleri R.E."/>
            <person name="Oakeley E.J."/>
            <person name="Faust A.M.E."/>
            <person name="Altorfer M."/>
            <person name="Dessus-Babus S."/>
            <person name="Burckhardt D."/>
            <person name="Oertli M."/>
            <person name="Naumann U."/>
            <person name="Petersen F."/>
            <person name="Wong J."/>
        </authorList>
    </citation>
    <scope>NUCLEOTIDE SEQUENCE</scope>
    <source>
        <strain evidence="2">GSM-AAB239-AS_SAM_17_03QT</strain>
    </source>
</reference>
<keyword evidence="1" id="KW-0812">Transmembrane</keyword>
<protein>
    <submittedName>
        <fullName evidence="2">Uncharacterized protein</fullName>
    </submittedName>
</protein>
<evidence type="ECO:0000256" key="1">
    <source>
        <dbReference type="SAM" id="Phobius"/>
    </source>
</evidence>
<keyword evidence="1" id="KW-1133">Transmembrane helix</keyword>